<name>K9Z151_DACS8</name>
<dbReference type="KEGG" id="dsl:Dacsa_3613"/>
<dbReference type="HOGENOM" id="CLU_030557_0_0_3"/>
<feature type="transmembrane region" description="Helical" evidence="1">
    <location>
        <begin position="324"/>
        <end position="347"/>
    </location>
</feature>
<keyword evidence="3" id="KW-1185">Reference proteome</keyword>
<feature type="transmembrane region" description="Helical" evidence="1">
    <location>
        <begin position="395"/>
        <end position="414"/>
    </location>
</feature>
<feature type="transmembrane region" description="Helical" evidence="1">
    <location>
        <begin position="225"/>
        <end position="243"/>
    </location>
</feature>
<dbReference type="Proteomes" id="UP000010482">
    <property type="component" value="Chromosome"/>
</dbReference>
<evidence type="ECO:0008006" key="4">
    <source>
        <dbReference type="Google" id="ProtNLM"/>
    </source>
</evidence>
<dbReference type="OrthoDB" id="5443342at2"/>
<keyword evidence="1" id="KW-0472">Membrane</keyword>
<accession>K9Z151</accession>
<evidence type="ECO:0000313" key="3">
    <source>
        <dbReference type="Proteomes" id="UP000010482"/>
    </source>
</evidence>
<keyword evidence="1" id="KW-1133">Transmembrane helix</keyword>
<dbReference type="eggNOG" id="ENOG502Z8V5">
    <property type="taxonomic scope" value="Bacteria"/>
</dbReference>
<feature type="transmembrane region" description="Helical" evidence="1">
    <location>
        <begin position="185"/>
        <end position="205"/>
    </location>
</feature>
<feature type="transmembrane region" description="Helical" evidence="1">
    <location>
        <begin position="161"/>
        <end position="179"/>
    </location>
</feature>
<evidence type="ECO:0000256" key="1">
    <source>
        <dbReference type="SAM" id="Phobius"/>
    </source>
</evidence>
<gene>
    <name evidence="2" type="ORF">Dacsa_3613</name>
</gene>
<feature type="transmembrane region" description="Helical" evidence="1">
    <location>
        <begin position="288"/>
        <end position="312"/>
    </location>
</feature>
<feature type="transmembrane region" description="Helical" evidence="1">
    <location>
        <begin position="20"/>
        <end position="39"/>
    </location>
</feature>
<organism evidence="2 3">
    <name type="scientific">Dactylococcopsis salina (strain PCC 8305)</name>
    <name type="common">Myxobactron salinum</name>
    <dbReference type="NCBI Taxonomy" id="13035"/>
    <lineage>
        <taxon>Bacteria</taxon>
        <taxon>Bacillati</taxon>
        <taxon>Cyanobacteriota</taxon>
        <taxon>Cyanophyceae</taxon>
        <taxon>Nodosilineales</taxon>
        <taxon>Cymatolegaceae</taxon>
        <taxon>Dactylococcopsis</taxon>
    </lineage>
</organism>
<feature type="transmembrane region" description="Helical" evidence="1">
    <location>
        <begin position="359"/>
        <end position="383"/>
    </location>
</feature>
<evidence type="ECO:0000313" key="2">
    <source>
        <dbReference type="EMBL" id="AFZ52093.1"/>
    </source>
</evidence>
<dbReference type="AlphaFoldDB" id="K9Z151"/>
<proteinExistence type="predicted"/>
<feature type="transmembrane region" description="Helical" evidence="1">
    <location>
        <begin position="131"/>
        <end position="149"/>
    </location>
</feature>
<dbReference type="STRING" id="13035.Dacsa_3613"/>
<protein>
    <recommendedName>
        <fullName evidence="4">Glycosyltransferase RgtA/B/C/D-like domain-containing protein</fullName>
    </recommendedName>
</protein>
<keyword evidence="1" id="KW-0812">Transmembrane</keyword>
<dbReference type="RefSeq" id="WP_015231067.1">
    <property type="nucleotide sequence ID" value="NC_019780.1"/>
</dbReference>
<reference evidence="2" key="1">
    <citation type="submission" date="2012-04" db="EMBL/GenBank/DDBJ databases">
        <title>Finished genome of Dactylococcopsis salina PCC 8305.</title>
        <authorList>
            <consortium name="US DOE Joint Genome Institute"/>
            <person name="Gugger M."/>
            <person name="Coursin T."/>
            <person name="Rippka R."/>
            <person name="Tandeau De Marsac N."/>
            <person name="Huntemann M."/>
            <person name="Wei C.-L."/>
            <person name="Han J."/>
            <person name="Detter J.C."/>
            <person name="Han C."/>
            <person name="Tapia R."/>
            <person name="Daligault H."/>
            <person name="Chen A."/>
            <person name="Krypides N."/>
            <person name="Mavromatis K."/>
            <person name="Markowitz V."/>
            <person name="Szeto E."/>
            <person name="Ivanova N."/>
            <person name="Ovchinnikova G."/>
            <person name="Pagani I."/>
            <person name="Pati A."/>
            <person name="Goodwin L."/>
            <person name="Peters L."/>
            <person name="Pitluck S."/>
            <person name="Woyke T."/>
            <person name="Kerfeld C."/>
        </authorList>
    </citation>
    <scope>NUCLEOTIDE SEQUENCE [LARGE SCALE GENOMIC DNA]</scope>
    <source>
        <strain evidence="2">PCC 8305</strain>
    </source>
</reference>
<dbReference type="EMBL" id="CP003944">
    <property type="protein sequence ID" value="AFZ52093.1"/>
    <property type="molecule type" value="Genomic_DNA"/>
</dbReference>
<dbReference type="PATRIC" id="fig|13035.3.peg.4094"/>
<sequence>MFTKVDVCYRWLHHFFTARSFTYFWFALSLTVVLIYSLLGLQEAFISDYFVQDDARQHVFWMRRFLDPSLFPNDLIANYFQTVAPWGYRFVYWLPAQLGIDPLLLNKFIPVFLNLLTAFFCFSVVLEILPIPFAAFSGTILLAQSLGLLSQAIVSGTARSFLYPLFLAFILFLLQKRLFSLLATIALQGLFYPQLLLITSVTLFIDLFTIKRGKLKLTSEQKNRYISILGLIVATIVILPFALNSNEFSPVITREQAMQLPEFFPQGRSEFFQDDDGSFSWWKGRSGLGLASALTPVTNILAFFIPFLMLFPRAFPFTQKLSRNLILFPQILLASGVMFTASHLLLFKLHIPSRYTEHSFRIIFSVTAGLVIVILIDAAFKFSQKSNFDSLLKKLIPLVTILVLGIPLLGYPLLQDGFPTTGYKKGNAPALYEFLKQQQHDIVVASLSLEGDYIPTFAQRSILVSPEYAIPYHWGYYQQFRQRTLDLITAQYSSDFDVVSQFIDQYQIKFWLLDRSSFTPEYLSNNNWLQQYQPATKNAQLKLEQGIVPLLETRRENCAVFENDKLVLLSSSCIISAN</sequence>